<keyword evidence="1" id="KW-0472">Membrane</keyword>
<evidence type="ECO:0000313" key="2">
    <source>
        <dbReference type="EMBL" id="VAW34611.1"/>
    </source>
</evidence>
<feature type="transmembrane region" description="Helical" evidence="1">
    <location>
        <begin position="77"/>
        <end position="97"/>
    </location>
</feature>
<keyword evidence="1" id="KW-0812">Transmembrane</keyword>
<gene>
    <name evidence="2" type="ORF">MNBD_CHLOROFLEXI01-2267</name>
</gene>
<proteinExistence type="predicted"/>
<dbReference type="AlphaFoldDB" id="A0A3B0UUE2"/>
<accession>A0A3B0UUE2</accession>
<protein>
    <submittedName>
        <fullName evidence="2">Uncharacterized protein</fullName>
    </submittedName>
</protein>
<feature type="transmembrane region" description="Helical" evidence="1">
    <location>
        <begin position="36"/>
        <end position="56"/>
    </location>
</feature>
<reference evidence="2" key="1">
    <citation type="submission" date="2018-06" db="EMBL/GenBank/DDBJ databases">
        <authorList>
            <person name="Zhirakovskaya E."/>
        </authorList>
    </citation>
    <scope>NUCLEOTIDE SEQUENCE</scope>
</reference>
<feature type="transmembrane region" description="Helical" evidence="1">
    <location>
        <begin position="12"/>
        <end position="30"/>
    </location>
</feature>
<organism evidence="2">
    <name type="scientific">hydrothermal vent metagenome</name>
    <dbReference type="NCBI Taxonomy" id="652676"/>
    <lineage>
        <taxon>unclassified sequences</taxon>
        <taxon>metagenomes</taxon>
        <taxon>ecological metagenomes</taxon>
    </lineage>
</organism>
<sequence length="98" mass="11531">MIRWEKTDFVDVIISSTFFALILTYNTVIVKFYRNFFLLALPAGLSLLLFLCYVLLKKYKTTVQLQNWDHKRLDHQLGIIIGFTIGIFLVHSVIFFLL</sequence>
<keyword evidence="1" id="KW-1133">Transmembrane helix</keyword>
<name>A0A3B0UUE2_9ZZZZ</name>
<dbReference type="EMBL" id="UOEU01000540">
    <property type="protein sequence ID" value="VAW34611.1"/>
    <property type="molecule type" value="Genomic_DNA"/>
</dbReference>
<evidence type="ECO:0000256" key="1">
    <source>
        <dbReference type="SAM" id="Phobius"/>
    </source>
</evidence>